<evidence type="ECO:0000256" key="2">
    <source>
        <dbReference type="ARBA" id="ARBA00023180"/>
    </source>
</evidence>
<dbReference type="SMART" id="SM00216">
    <property type="entry name" value="VWD"/>
    <property type="match status" value="1"/>
</dbReference>
<keyword evidence="5" id="KW-1185">Reference proteome</keyword>
<dbReference type="GO" id="GO:0031012">
    <property type="term" value="C:extracellular matrix"/>
    <property type="evidence" value="ECO:0007669"/>
    <property type="project" value="TreeGrafter"/>
</dbReference>
<dbReference type="Pfam" id="PF12714">
    <property type="entry name" value="TILa"/>
    <property type="match status" value="1"/>
</dbReference>
<dbReference type="SUPFAM" id="SSF57567">
    <property type="entry name" value="Serine protease inhibitors"/>
    <property type="match status" value="1"/>
</dbReference>
<accession>A0A553QSA8</accession>
<comment type="caution">
    <text evidence="4">The sequence shown here is derived from an EMBL/GenBank/DDBJ whole genome shotgun (WGS) entry which is preliminary data.</text>
</comment>
<dbReference type="InterPro" id="IPR025615">
    <property type="entry name" value="TILa_dom"/>
</dbReference>
<organism evidence="4 5">
    <name type="scientific">Danionella cerebrum</name>
    <dbReference type="NCBI Taxonomy" id="2873325"/>
    <lineage>
        <taxon>Eukaryota</taxon>
        <taxon>Metazoa</taxon>
        <taxon>Chordata</taxon>
        <taxon>Craniata</taxon>
        <taxon>Vertebrata</taxon>
        <taxon>Euteleostomi</taxon>
        <taxon>Actinopterygii</taxon>
        <taxon>Neopterygii</taxon>
        <taxon>Teleostei</taxon>
        <taxon>Ostariophysi</taxon>
        <taxon>Cypriniformes</taxon>
        <taxon>Danionidae</taxon>
        <taxon>Danioninae</taxon>
        <taxon>Danionella</taxon>
    </lineage>
</organism>
<feature type="domain" description="VWFD" evidence="3">
    <location>
        <begin position="306"/>
        <end position="473"/>
    </location>
</feature>
<protein>
    <recommendedName>
        <fullName evidence="3">VWFD domain-containing protein</fullName>
    </recommendedName>
</protein>
<dbReference type="STRING" id="623744.A0A553QSA8"/>
<evidence type="ECO:0000313" key="5">
    <source>
        <dbReference type="Proteomes" id="UP000316079"/>
    </source>
</evidence>
<dbReference type="OrthoDB" id="6236007at2759"/>
<evidence type="ECO:0000259" key="3">
    <source>
        <dbReference type="PROSITE" id="PS51233"/>
    </source>
</evidence>
<dbReference type="PANTHER" id="PTHR11339:SF374">
    <property type="entry name" value="ZONADHESIN"/>
    <property type="match status" value="1"/>
</dbReference>
<dbReference type="FunFam" id="2.10.25.10:FF:000055">
    <property type="entry name" value="alpha-tectorin isoform X1"/>
    <property type="match status" value="1"/>
</dbReference>
<dbReference type="Pfam" id="PF08742">
    <property type="entry name" value="C8"/>
    <property type="match status" value="1"/>
</dbReference>
<reference evidence="4 5" key="1">
    <citation type="journal article" date="2019" name="Sci. Data">
        <title>Hybrid genome assembly and annotation of Danionella translucida.</title>
        <authorList>
            <person name="Kadobianskyi M."/>
            <person name="Schulze L."/>
            <person name="Schuelke M."/>
            <person name="Judkewitz B."/>
        </authorList>
    </citation>
    <scope>NUCLEOTIDE SEQUENCE [LARGE SCALE GENOMIC DNA]</scope>
    <source>
        <strain evidence="4 5">Bolton</strain>
    </source>
</reference>
<keyword evidence="1" id="KW-1015">Disulfide bond</keyword>
<dbReference type="PANTHER" id="PTHR11339">
    <property type="entry name" value="EXTRACELLULAR MATRIX GLYCOPROTEIN RELATED"/>
    <property type="match status" value="1"/>
</dbReference>
<dbReference type="Gene3D" id="2.10.25.10">
    <property type="entry name" value="Laminin"/>
    <property type="match status" value="1"/>
</dbReference>
<sequence>MKVNNEFVNLPSSLGHQVSIAQVGFAVVLQTDFGLRVQYDAVYHAEVQVPSTYQSIICGLCGNYNGNPSDDLLLPDGTQSSSVDAFGLAWALPPAGDECVGGGFLQQCNEAEAERYRREEACGLMGAGTGPFSPCHGFVDPQPHVKNCVFDMCILEGDRAMLCQSLQAYASVCQQSGVQIQPWRTSSFCPAVCPENSHYAQCSNNCAHTCASLSGSIYSCPKVCVEGCECDEGFFSDGDKCVSEKDCGCVHNGKYLKVGEVSVSDSCELKCVCHGADLLECVNQTCARGDVCDVQNGQRECYPVHSHCSYDIWGHLLTFDGGKGSTVQPGAFQMAFLCDEKSPDWFRVVLDVHPCTRNGPENVIMVHIFFQDLVITVNHKQHSWVNGRNVSYPMTTKEGVSISSKNNTVIVEKMFTLRLTFSITEGVVLSISGELRGKVCGACGNFNGDIGDDVISFSAVTSWKAEDFFTCDL</sequence>
<dbReference type="GO" id="GO:0005615">
    <property type="term" value="C:extracellular space"/>
    <property type="evidence" value="ECO:0007669"/>
    <property type="project" value="TreeGrafter"/>
</dbReference>
<dbReference type="Pfam" id="PF00094">
    <property type="entry name" value="VWD"/>
    <property type="match status" value="2"/>
</dbReference>
<dbReference type="InterPro" id="IPR014853">
    <property type="entry name" value="VWF/SSPO/ZAN-like_Cys-rich_dom"/>
</dbReference>
<dbReference type="Proteomes" id="UP000316079">
    <property type="component" value="Unassembled WGS sequence"/>
</dbReference>
<dbReference type="SMART" id="SM00832">
    <property type="entry name" value="C8"/>
    <property type="match status" value="1"/>
</dbReference>
<dbReference type="InterPro" id="IPR036084">
    <property type="entry name" value="Ser_inhib-like_sf"/>
</dbReference>
<dbReference type="AlphaFoldDB" id="A0A553QSA8"/>
<keyword evidence="2" id="KW-0325">Glycoprotein</keyword>
<name>A0A553QSA8_9TELE</name>
<proteinExistence type="predicted"/>
<dbReference type="PROSITE" id="PS51233">
    <property type="entry name" value="VWFD"/>
    <property type="match status" value="2"/>
</dbReference>
<dbReference type="InterPro" id="IPR001846">
    <property type="entry name" value="VWF_type-D"/>
</dbReference>
<evidence type="ECO:0000313" key="4">
    <source>
        <dbReference type="EMBL" id="TRY92859.1"/>
    </source>
</evidence>
<evidence type="ECO:0000256" key="1">
    <source>
        <dbReference type="ARBA" id="ARBA00023157"/>
    </source>
</evidence>
<dbReference type="Pfam" id="PF01826">
    <property type="entry name" value="TIL"/>
    <property type="match status" value="1"/>
</dbReference>
<dbReference type="InterPro" id="IPR050780">
    <property type="entry name" value="Mucin_vWF_Thrombospondin_sf"/>
</dbReference>
<feature type="domain" description="VWFD" evidence="3">
    <location>
        <begin position="1"/>
        <end position="100"/>
    </location>
</feature>
<dbReference type="EMBL" id="SRMA01025596">
    <property type="protein sequence ID" value="TRY92859.1"/>
    <property type="molecule type" value="Genomic_DNA"/>
</dbReference>
<dbReference type="InterPro" id="IPR002919">
    <property type="entry name" value="TIL_dom"/>
</dbReference>
<gene>
    <name evidence="4" type="ORF">DNTS_015611</name>
</gene>
<dbReference type="CDD" id="cd19941">
    <property type="entry name" value="TIL"/>
    <property type="match status" value="1"/>
</dbReference>